<dbReference type="EMBL" id="VSRR010006235">
    <property type="protein sequence ID" value="MPC44346.1"/>
    <property type="molecule type" value="Genomic_DNA"/>
</dbReference>
<sequence length="83" mass="8754">MERVMGRKGAGDVCVAGDLCSESDGLGGGEARRRGHGASLATVGRDWRRKRGATIKEKNLIGLMTIAAVVWSPRGKKTSQGNT</sequence>
<dbReference type="AlphaFoldDB" id="A0A5B7FG57"/>
<organism evidence="1 2">
    <name type="scientific">Portunus trituberculatus</name>
    <name type="common">Swimming crab</name>
    <name type="synonym">Neptunus trituberculatus</name>
    <dbReference type="NCBI Taxonomy" id="210409"/>
    <lineage>
        <taxon>Eukaryota</taxon>
        <taxon>Metazoa</taxon>
        <taxon>Ecdysozoa</taxon>
        <taxon>Arthropoda</taxon>
        <taxon>Crustacea</taxon>
        <taxon>Multicrustacea</taxon>
        <taxon>Malacostraca</taxon>
        <taxon>Eumalacostraca</taxon>
        <taxon>Eucarida</taxon>
        <taxon>Decapoda</taxon>
        <taxon>Pleocyemata</taxon>
        <taxon>Brachyura</taxon>
        <taxon>Eubrachyura</taxon>
        <taxon>Portunoidea</taxon>
        <taxon>Portunidae</taxon>
        <taxon>Portuninae</taxon>
        <taxon>Portunus</taxon>
    </lineage>
</organism>
<accession>A0A5B7FG57</accession>
<gene>
    <name evidence="1" type="ORF">E2C01_038019</name>
</gene>
<reference evidence="1 2" key="1">
    <citation type="submission" date="2019-05" db="EMBL/GenBank/DDBJ databases">
        <title>Another draft genome of Portunus trituberculatus and its Hox gene families provides insights of decapod evolution.</title>
        <authorList>
            <person name="Jeong J.-H."/>
            <person name="Song I."/>
            <person name="Kim S."/>
            <person name="Choi T."/>
            <person name="Kim D."/>
            <person name="Ryu S."/>
            <person name="Kim W."/>
        </authorList>
    </citation>
    <scope>NUCLEOTIDE SEQUENCE [LARGE SCALE GENOMIC DNA]</scope>
    <source>
        <tissue evidence="1">Muscle</tissue>
    </source>
</reference>
<evidence type="ECO:0000313" key="2">
    <source>
        <dbReference type="Proteomes" id="UP000324222"/>
    </source>
</evidence>
<protein>
    <submittedName>
        <fullName evidence="1">Uncharacterized protein</fullName>
    </submittedName>
</protein>
<evidence type="ECO:0000313" key="1">
    <source>
        <dbReference type="EMBL" id="MPC44346.1"/>
    </source>
</evidence>
<comment type="caution">
    <text evidence="1">The sequence shown here is derived from an EMBL/GenBank/DDBJ whole genome shotgun (WGS) entry which is preliminary data.</text>
</comment>
<proteinExistence type="predicted"/>
<keyword evidence="2" id="KW-1185">Reference proteome</keyword>
<name>A0A5B7FG57_PORTR</name>
<dbReference type="Proteomes" id="UP000324222">
    <property type="component" value="Unassembled WGS sequence"/>
</dbReference>